<dbReference type="PANTHER" id="PTHR35011:SF2">
    <property type="entry name" value="2,3-DIKETO-L-GULONATE TRAP TRANSPORTER SMALL PERMEASE PROTEIN YIAM"/>
    <property type="match status" value="1"/>
</dbReference>
<dbReference type="AlphaFoldDB" id="A0A5A8F0X9"/>
<dbReference type="GO" id="GO:0005886">
    <property type="term" value="C:plasma membrane"/>
    <property type="evidence" value="ECO:0007669"/>
    <property type="project" value="UniProtKB-SubCell"/>
</dbReference>
<dbReference type="EMBL" id="VFJB01000010">
    <property type="protein sequence ID" value="KAA0256910.1"/>
    <property type="molecule type" value="Genomic_DNA"/>
</dbReference>
<feature type="transmembrane region" description="Helical" evidence="9">
    <location>
        <begin position="90"/>
        <end position="111"/>
    </location>
</feature>
<gene>
    <name evidence="11" type="ORF">FHQ18_12380</name>
</gene>
<evidence type="ECO:0000256" key="1">
    <source>
        <dbReference type="ARBA" id="ARBA00004429"/>
    </source>
</evidence>
<feature type="transmembrane region" description="Helical" evidence="9">
    <location>
        <begin position="56"/>
        <end position="83"/>
    </location>
</feature>
<feature type="transmembrane region" description="Helical" evidence="9">
    <location>
        <begin position="131"/>
        <end position="151"/>
    </location>
</feature>
<evidence type="ECO:0000256" key="8">
    <source>
        <dbReference type="ARBA" id="ARBA00038436"/>
    </source>
</evidence>
<evidence type="ECO:0000256" key="2">
    <source>
        <dbReference type="ARBA" id="ARBA00022448"/>
    </source>
</evidence>
<feature type="domain" description="Tripartite ATP-independent periplasmic transporters DctQ component" evidence="10">
    <location>
        <begin position="28"/>
        <end position="157"/>
    </location>
</feature>
<evidence type="ECO:0000256" key="6">
    <source>
        <dbReference type="ARBA" id="ARBA00022989"/>
    </source>
</evidence>
<reference evidence="11 12" key="1">
    <citation type="submission" date="2019-06" db="EMBL/GenBank/DDBJ databases">
        <title>Genomic insights into carbon and energy metabolism of Deferribacter autotrophicus revealed new metabolic traits in the phylum Deferribacteres.</title>
        <authorList>
            <person name="Slobodkin A.I."/>
            <person name="Slobodkina G.B."/>
            <person name="Allioux M."/>
            <person name="Alain K."/>
            <person name="Jebbar M."/>
            <person name="Shadrin V."/>
            <person name="Kublanov I.V."/>
            <person name="Toshchakov S.V."/>
            <person name="Bonch-Osmolovskaya E.A."/>
        </authorList>
    </citation>
    <scope>NUCLEOTIDE SEQUENCE [LARGE SCALE GENOMIC DNA]</scope>
    <source>
        <strain evidence="11 12">SL50</strain>
    </source>
</reference>
<dbReference type="RefSeq" id="WP_149267488.1">
    <property type="nucleotide sequence ID" value="NZ_VFJB01000010.1"/>
</dbReference>
<keyword evidence="6 9" id="KW-1133">Transmembrane helix</keyword>
<keyword evidence="7 9" id="KW-0472">Membrane</keyword>
<proteinExistence type="inferred from homology"/>
<keyword evidence="4" id="KW-0997">Cell inner membrane</keyword>
<comment type="caution">
    <text evidence="11">The sequence shown here is derived from an EMBL/GenBank/DDBJ whole genome shotgun (WGS) entry which is preliminary data.</text>
</comment>
<comment type="similarity">
    <text evidence="8">Belongs to the TRAP transporter small permease family.</text>
</comment>
<keyword evidence="12" id="KW-1185">Reference proteome</keyword>
<evidence type="ECO:0000313" key="12">
    <source>
        <dbReference type="Proteomes" id="UP000322876"/>
    </source>
</evidence>
<dbReference type="GO" id="GO:0015740">
    <property type="term" value="P:C4-dicarboxylate transport"/>
    <property type="evidence" value="ECO:0007669"/>
    <property type="project" value="TreeGrafter"/>
</dbReference>
<protein>
    <submittedName>
        <fullName evidence="11">TRAP transporter small permease</fullName>
    </submittedName>
</protein>
<dbReference type="Proteomes" id="UP000322876">
    <property type="component" value="Unassembled WGS sequence"/>
</dbReference>
<sequence>MKKLFKLLDKWLDYLNMTVMTVMMAAATLVAFINVVLRYIFNTSMVWAGELTSYLFIWSALFGAAYGFKIGLHIGVTAVIQALRPKVAKVVLTISLVIIFIYLCCLVKWGYDFVLFNYELEQVSIDLHMPFWIIYLCVPITMSIAAYQVLLKIIATIRIPSDKFSYDMIMKEQH</sequence>
<evidence type="ECO:0000313" key="11">
    <source>
        <dbReference type="EMBL" id="KAA0256910.1"/>
    </source>
</evidence>
<evidence type="ECO:0000259" key="10">
    <source>
        <dbReference type="Pfam" id="PF04290"/>
    </source>
</evidence>
<evidence type="ECO:0000256" key="9">
    <source>
        <dbReference type="SAM" id="Phobius"/>
    </source>
</evidence>
<dbReference type="InterPro" id="IPR007387">
    <property type="entry name" value="TRAP_DctQ"/>
</dbReference>
<feature type="transmembrane region" description="Helical" evidence="9">
    <location>
        <begin position="12"/>
        <end position="36"/>
    </location>
</feature>
<dbReference type="Pfam" id="PF04290">
    <property type="entry name" value="DctQ"/>
    <property type="match status" value="1"/>
</dbReference>
<comment type="subcellular location">
    <subcellularLocation>
        <location evidence="1">Cell inner membrane</location>
        <topology evidence="1">Multi-pass membrane protein</topology>
    </subcellularLocation>
</comment>
<evidence type="ECO:0000256" key="7">
    <source>
        <dbReference type="ARBA" id="ARBA00023136"/>
    </source>
</evidence>
<evidence type="ECO:0000256" key="4">
    <source>
        <dbReference type="ARBA" id="ARBA00022519"/>
    </source>
</evidence>
<dbReference type="PANTHER" id="PTHR35011">
    <property type="entry name" value="2,3-DIKETO-L-GULONATE TRAP TRANSPORTER SMALL PERMEASE PROTEIN YIAM"/>
    <property type="match status" value="1"/>
</dbReference>
<evidence type="ECO:0000256" key="5">
    <source>
        <dbReference type="ARBA" id="ARBA00022692"/>
    </source>
</evidence>
<dbReference type="GO" id="GO:0022857">
    <property type="term" value="F:transmembrane transporter activity"/>
    <property type="evidence" value="ECO:0007669"/>
    <property type="project" value="TreeGrafter"/>
</dbReference>
<name>A0A5A8F0X9_9BACT</name>
<organism evidence="11 12">
    <name type="scientific">Deferribacter autotrophicus</name>
    <dbReference type="NCBI Taxonomy" id="500465"/>
    <lineage>
        <taxon>Bacteria</taxon>
        <taxon>Pseudomonadati</taxon>
        <taxon>Deferribacterota</taxon>
        <taxon>Deferribacteres</taxon>
        <taxon>Deferribacterales</taxon>
        <taxon>Deferribacteraceae</taxon>
        <taxon>Deferribacter</taxon>
    </lineage>
</organism>
<dbReference type="OrthoDB" id="9791324at2"/>
<accession>A0A5A8F0X9</accession>
<evidence type="ECO:0000256" key="3">
    <source>
        <dbReference type="ARBA" id="ARBA00022475"/>
    </source>
</evidence>
<keyword evidence="2" id="KW-0813">Transport</keyword>
<keyword evidence="5 9" id="KW-0812">Transmembrane</keyword>
<keyword evidence="3" id="KW-1003">Cell membrane</keyword>
<dbReference type="InterPro" id="IPR055348">
    <property type="entry name" value="DctQ"/>
</dbReference>